<dbReference type="GO" id="GO:0016020">
    <property type="term" value="C:membrane"/>
    <property type="evidence" value="ECO:0007669"/>
    <property type="project" value="TreeGrafter"/>
</dbReference>
<keyword evidence="2" id="KW-0446">Lipid-binding</keyword>
<dbReference type="Proteomes" id="UP000504607">
    <property type="component" value="Chromosome 8"/>
</dbReference>
<dbReference type="GeneID" id="105050749"/>
<dbReference type="OrthoDB" id="547796at2759"/>
<dbReference type="SMART" id="SM01117">
    <property type="entry name" value="Cyt-b5"/>
    <property type="match status" value="1"/>
</dbReference>
<sequence length="100" mass="10752">MELTAQQLKGFDGSDPSKPIYVAIRGTVYDVTSGKGFYGPGGSYAVFAGREASRALAKMSKNEEDVCGNLDGLSDKEIGVLQDWEKKFQAKYPVVGRLAA</sequence>
<feature type="domain" description="Cytochrome b5 heme-binding" evidence="4">
    <location>
        <begin position="3"/>
        <end position="99"/>
    </location>
</feature>
<gene>
    <name evidence="6" type="primary">LOC105050749</name>
</gene>
<reference evidence="6" key="1">
    <citation type="submission" date="2025-08" db="UniProtKB">
        <authorList>
            <consortium name="RefSeq"/>
        </authorList>
    </citation>
    <scope>IDENTIFICATION</scope>
</reference>
<accession>A0A6I9RM67</accession>
<evidence type="ECO:0000313" key="5">
    <source>
        <dbReference type="Proteomes" id="UP000504607"/>
    </source>
</evidence>
<dbReference type="InParanoid" id="A0A6I9RM67"/>
<evidence type="ECO:0000259" key="4">
    <source>
        <dbReference type="SMART" id="SM01117"/>
    </source>
</evidence>
<evidence type="ECO:0000256" key="3">
    <source>
        <dbReference type="ARBA" id="ARBA00038357"/>
    </source>
</evidence>
<evidence type="ECO:0000256" key="1">
    <source>
        <dbReference type="ARBA" id="ARBA00022665"/>
    </source>
</evidence>
<dbReference type="SUPFAM" id="SSF55856">
    <property type="entry name" value="Cytochrome b5-like heme/steroid binding domain"/>
    <property type="match status" value="1"/>
</dbReference>
<dbReference type="AlphaFoldDB" id="A0A6I9RM67"/>
<dbReference type="GO" id="GO:0005496">
    <property type="term" value="F:steroid binding"/>
    <property type="evidence" value="ECO:0007669"/>
    <property type="project" value="UniProtKB-KW"/>
</dbReference>
<protein>
    <submittedName>
        <fullName evidence="6">Probable steroid-binding protein 3</fullName>
    </submittedName>
</protein>
<dbReference type="GO" id="GO:0012505">
    <property type="term" value="C:endomembrane system"/>
    <property type="evidence" value="ECO:0007669"/>
    <property type="project" value="TreeGrafter"/>
</dbReference>
<keyword evidence="5" id="KW-1185">Reference proteome</keyword>
<dbReference type="PANTHER" id="PTHR10281:SF76">
    <property type="entry name" value="CALCUTTA CUP-RELATED"/>
    <property type="match status" value="1"/>
</dbReference>
<dbReference type="InterPro" id="IPR036400">
    <property type="entry name" value="Cyt_B5-like_heme/steroid_sf"/>
</dbReference>
<dbReference type="RefSeq" id="XP_010929184.1">
    <property type="nucleotide sequence ID" value="XM_010930882.3"/>
</dbReference>
<organism evidence="5 6">
    <name type="scientific">Elaeis guineensis var. tenera</name>
    <name type="common">Oil palm</name>
    <dbReference type="NCBI Taxonomy" id="51953"/>
    <lineage>
        <taxon>Eukaryota</taxon>
        <taxon>Viridiplantae</taxon>
        <taxon>Streptophyta</taxon>
        <taxon>Embryophyta</taxon>
        <taxon>Tracheophyta</taxon>
        <taxon>Spermatophyta</taxon>
        <taxon>Magnoliopsida</taxon>
        <taxon>Liliopsida</taxon>
        <taxon>Arecaceae</taxon>
        <taxon>Arecoideae</taxon>
        <taxon>Cocoseae</taxon>
        <taxon>Elaeidinae</taxon>
        <taxon>Elaeis</taxon>
    </lineage>
</organism>
<dbReference type="Pfam" id="PF00173">
    <property type="entry name" value="Cyt-b5"/>
    <property type="match status" value="1"/>
</dbReference>
<dbReference type="FunFam" id="3.10.120.10:FF:000003">
    <property type="entry name" value="membrane-associated progesterone receptor component 1"/>
    <property type="match status" value="1"/>
</dbReference>
<name>A0A6I9RM67_ELAGV</name>
<dbReference type="KEGG" id="egu:105050749"/>
<evidence type="ECO:0000313" key="6">
    <source>
        <dbReference type="RefSeq" id="XP_010929184.1"/>
    </source>
</evidence>
<dbReference type="FunCoup" id="A0A6I9RM67">
    <property type="interactions" value="1857"/>
</dbReference>
<comment type="similarity">
    <text evidence="3">Belongs to the cytochrome b5 family. MAPR subfamily.</text>
</comment>
<dbReference type="InterPro" id="IPR050577">
    <property type="entry name" value="MAPR/NEUFC/NENF-like"/>
</dbReference>
<keyword evidence="1" id="KW-0754">Steroid-binding</keyword>
<proteinExistence type="inferred from homology"/>
<evidence type="ECO:0000256" key="2">
    <source>
        <dbReference type="ARBA" id="ARBA00023121"/>
    </source>
</evidence>
<dbReference type="Gene3D" id="3.10.120.10">
    <property type="entry name" value="Cytochrome b5-like heme/steroid binding domain"/>
    <property type="match status" value="1"/>
</dbReference>
<dbReference type="PANTHER" id="PTHR10281">
    <property type="entry name" value="MEMBRANE-ASSOCIATED PROGESTERONE RECEPTOR COMPONENT-RELATED"/>
    <property type="match status" value="1"/>
</dbReference>
<dbReference type="InterPro" id="IPR001199">
    <property type="entry name" value="Cyt_B5-like_heme/steroid-bd"/>
</dbReference>